<dbReference type="PANTHER" id="PTHR24348:SF22">
    <property type="entry name" value="NON-SPECIFIC SERINE_THREONINE PROTEIN KINASE"/>
    <property type="match status" value="1"/>
</dbReference>
<dbReference type="GO" id="GO:0005524">
    <property type="term" value="F:ATP binding"/>
    <property type="evidence" value="ECO:0007669"/>
    <property type="project" value="UniProtKB-KW"/>
</dbReference>
<feature type="domain" description="Protein kinase" evidence="6">
    <location>
        <begin position="18"/>
        <end position="301"/>
    </location>
</feature>
<dbReference type="PANTHER" id="PTHR24348">
    <property type="entry name" value="SERINE/THREONINE-PROTEIN KINASE UNC-51-RELATED"/>
    <property type="match status" value="1"/>
</dbReference>
<accession>A0A7D9CYT3</accession>
<gene>
    <name evidence="7" type="ORF">DEBR0S1_25290G</name>
</gene>
<dbReference type="GO" id="GO:0004674">
    <property type="term" value="F:protein serine/threonine kinase activity"/>
    <property type="evidence" value="ECO:0007669"/>
    <property type="project" value="UniProtKB-EC"/>
</dbReference>
<reference evidence="7 8" key="1">
    <citation type="submission" date="2019-07" db="EMBL/GenBank/DDBJ databases">
        <authorList>
            <person name="Friedrich A."/>
            <person name="Schacherer J."/>
        </authorList>
    </citation>
    <scope>NUCLEOTIDE SEQUENCE [LARGE SCALE GENOMIC DNA]</scope>
</reference>
<dbReference type="SUPFAM" id="SSF56112">
    <property type="entry name" value="Protein kinase-like (PK-like)"/>
    <property type="match status" value="1"/>
</dbReference>
<dbReference type="InterPro" id="IPR008271">
    <property type="entry name" value="Ser/Thr_kinase_AS"/>
</dbReference>
<evidence type="ECO:0000256" key="2">
    <source>
        <dbReference type="ARBA" id="ARBA00022679"/>
    </source>
</evidence>
<dbReference type="PROSITE" id="PS00108">
    <property type="entry name" value="PROTEIN_KINASE_ST"/>
    <property type="match status" value="1"/>
</dbReference>
<keyword evidence="2" id="KW-0808">Transferase</keyword>
<dbReference type="GO" id="GO:0016020">
    <property type="term" value="C:membrane"/>
    <property type="evidence" value="ECO:0007669"/>
    <property type="project" value="TreeGrafter"/>
</dbReference>
<dbReference type="Pfam" id="PF00069">
    <property type="entry name" value="Pkinase"/>
    <property type="match status" value="1"/>
</dbReference>
<evidence type="ECO:0000256" key="1">
    <source>
        <dbReference type="ARBA" id="ARBA00012513"/>
    </source>
</evidence>
<evidence type="ECO:0000313" key="7">
    <source>
        <dbReference type="EMBL" id="VUG16772.1"/>
    </source>
</evidence>
<dbReference type="PROSITE" id="PS50011">
    <property type="entry name" value="PROTEIN_KINASE_DOM"/>
    <property type="match status" value="1"/>
</dbReference>
<dbReference type="InterPro" id="IPR045269">
    <property type="entry name" value="Atg1-like"/>
</dbReference>
<sequence length="780" mass="90926">MNLDYKSFLEGKLLKDRYLRVEGINEGSFGVVSLAKDTKKKNMLVALKYNTSSMEDFKAFERADGKSNYANAPIEHPKLDKELILRETQEEVRMLKKVGRHPNITCLIDNFDTYIVMEYVLRGDLHDAIQLGIAPVSTRDVVDVFMQLVNAVEHCHKMGVYHRDIKPENILIAEDWSIKLTDFGLATDHLWCKDFDVGSERYMAPELLEHNDSDEYRADKVDLWSMGICLLNIVFGKSPFRAADSKDKLFLYFAANRETLFDIFPTMSYDLFGILRHSLTIDPENRSLEQMKDALKKIEVLTYDYEFEEEEEAEEEAKMKEATKPFEENSIRKKQFIPLELPTEHQKRNERELELGQFIPKSAPEHSLLTSHLKNLNSEKHDPASKQDHLTIERNIPDTILEVEATERAKKNLKKDIYVVPKGRFPHYRKPINIPTGIRHRDRSNDGRVIKKPLENTFDKQSPFAREDFFTPHSVFDHYMRKTNQHRKFDHRAREYERRYYNNTSGDTHRNRAWKQRRNKHIQYSDRYRNGNRVQGRRKKVASTRYSFRNKKYDLDGDLNPRSIPASHQYPTSSLSRSIKVPVMNFSSPNGKYIPPNMRCRPPTPPSILKSHKESQPIPQSEEFAIDDDDLFMFEEGGAGRNNNDAIETNHSVCDEEFDSPDIDKLSQKFSDECAIESSDTHGHLLGSPVLHKYVPPHQRKSFHTPVQHNLQGVTHLAVNKTHNHFHPQYQLGNLAFLLVVVDQELVLMIRIANVLGQILSFQERERLIRWFRMTLGCRT</sequence>
<protein>
    <recommendedName>
        <fullName evidence="1">non-specific serine/threonine protein kinase</fullName>
        <ecNumber evidence="1">2.7.11.1</ecNumber>
    </recommendedName>
</protein>
<evidence type="ECO:0000259" key="6">
    <source>
        <dbReference type="PROSITE" id="PS50011"/>
    </source>
</evidence>
<dbReference type="InterPro" id="IPR011009">
    <property type="entry name" value="Kinase-like_dom_sf"/>
</dbReference>
<keyword evidence="8" id="KW-1185">Reference proteome</keyword>
<dbReference type="GO" id="GO:0005776">
    <property type="term" value="C:autophagosome"/>
    <property type="evidence" value="ECO:0007669"/>
    <property type="project" value="TreeGrafter"/>
</dbReference>
<dbReference type="GO" id="GO:0005829">
    <property type="term" value="C:cytosol"/>
    <property type="evidence" value="ECO:0007669"/>
    <property type="project" value="TreeGrafter"/>
</dbReference>
<keyword evidence="3" id="KW-0547">Nucleotide-binding</keyword>
<dbReference type="InterPro" id="IPR000719">
    <property type="entry name" value="Prot_kinase_dom"/>
</dbReference>
<evidence type="ECO:0000256" key="4">
    <source>
        <dbReference type="ARBA" id="ARBA00022777"/>
    </source>
</evidence>
<dbReference type="GO" id="GO:0000407">
    <property type="term" value="C:phagophore assembly site"/>
    <property type="evidence" value="ECO:0007669"/>
    <property type="project" value="TreeGrafter"/>
</dbReference>
<keyword evidence="4" id="KW-0418">Kinase</keyword>
<evidence type="ECO:0000256" key="5">
    <source>
        <dbReference type="ARBA" id="ARBA00022840"/>
    </source>
</evidence>
<dbReference type="GO" id="GO:0010506">
    <property type="term" value="P:regulation of autophagy"/>
    <property type="evidence" value="ECO:0007669"/>
    <property type="project" value="InterPro"/>
</dbReference>
<dbReference type="GO" id="GO:0000045">
    <property type="term" value="P:autophagosome assembly"/>
    <property type="evidence" value="ECO:0007669"/>
    <property type="project" value="TreeGrafter"/>
</dbReference>
<organism evidence="7 8">
    <name type="scientific">Dekkera bruxellensis</name>
    <name type="common">Brettanomyces custersii</name>
    <dbReference type="NCBI Taxonomy" id="5007"/>
    <lineage>
        <taxon>Eukaryota</taxon>
        <taxon>Fungi</taxon>
        <taxon>Dikarya</taxon>
        <taxon>Ascomycota</taxon>
        <taxon>Saccharomycotina</taxon>
        <taxon>Pichiomycetes</taxon>
        <taxon>Pichiales</taxon>
        <taxon>Pichiaceae</taxon>
        <taxon>Brettanomyces</taxon>
    </lineage>
</organism>
<dbReference type="EMBL" id="CABFWN010000001">
    <property type="protein sequence ID" value="VUG16772.1"/>
    <property type="molecule type" value="Genomic_DNA"/>
</dbReference>
<proteinExistence type="predicted"/>
<dbReference type="Gene3D" id="1.10.510.10">
    <property type="entry name" value="Transferase(Phosphotransferase) domain 1"/>
    <property type="match status" value="1"/>
</dbReference>
<dbReference type="SMART" id="SM00220">
    <property type="entry name" value="S_TKc"/>
    <property type="match status" value="1"/>
</dbReference>
<evidence type="ECO:0000313" key="8">
    <source>
        <dbReference type="Proteomes" id="UP000478008"/>
    </source>
</evidence>
<evidence type="ECO:0000256" key="3">
    <source>
        <dbReference type="ARBA" id="ARBA00022741"/>
    </source>
</evidence>
<name>A0A7D9CYT3_DEKBR</name>
<dbReference type="EC" id="2.7.11.1" evidence="1"/>
<dbReference type="AlphaFoldDB" id="A0A7D9CYT3"/>
<dbReference type="Proteomes" id="UP000478008">
    <property type="component" value="Unassembled WGS sequence"/>
</dbReference>
<keyword evidence="5" id="KW-0067">ATP-binding</keyword>